<dbReference type="InterPro" id="IPR036359">
    <property type="entry name" value="Thiol_cytolysin_sf"/>
</dbReference>
<gene>
    <name evidence="1" type="ORF">CLV68_6562</name>
</gene>
<comment type="caution">
    <text evidence="1">The sequence shown here is derived from an EMBL/GenBank/DDBJ whole genome shotgun (WGS) entry which is preliminary data.</text>
</comment>
<dbReference type="InterPro" id="IPR001869">
    <property type="entry name" value="Thiol_cytolysin"/>
</dbReference>
<dbReference type="GO" id="GO:0015485">
    <property type="term" value="F:cholesterol binding"/>
    <property type="evidence" value="ECO:0007669"/>
    <property type="project" value="InterPro"/>
</dbReference>
<organism evidence="1 2">
    <name type="scientific">Actinokineospora cianjurensis</name>
    <dbReference type="NCBI Taxonomy" id="585224"/>
    <lineage>
        <taxon>Bacteria</taxon>
        <taxon>Bacillati</taxon>
        <taxon>Actinomycetota</taxon>
        <taxon>Actinomycetes</taxon>
        <taxon>Pseudonocardiales</taxon>
        <taxon>Pseudonocardiaceae</taxon>
        <taxon>Actinokineospora</taxon>
    </lineage>
</organism>
<dbReference type="InterPro" id="IPR036363">
    <property type="entry name" value="Thiol_cytolysin_ab_sf"/>
</dbReference>
<evidence type="ECO:0000313" key="1">
    <source>
        <dbReference type="EMBL" id="RLK53639.1"/>
    </source>
</evidence>
<proteinExistence type="predicted"/>
<accession>A0A421AU75</accession>
<dbReference type="Gene3D" id="3.40.30.40">
    <property type="entry name" value="Perfringolysin"/>
    <property type="match status" value="1"/>
</dbReference>
<dbReference type="Proteomes" id="UP000282454">
    <property type="component" value="Unassembled WGS sequence"/>
</dbReference>
<protein>
    <submittedName>
        <fullName evidence="1">Thiol-activated cytolysin</fullName>
    </submittedName>
</protein>
<keyword evidence="2" id="KW-1185">Reference proteome</keyword>
<evidence type="ECO:0000313" key="2">
    <source>
        <dbReference type="Proteomes" id="UP000282454"/>
    </source>
</evidence>
<dbReference type="EMBL" id="RCDD01000011">
    <property type="protein sequence ID" value="RLK53639.1"/>
    <property type="molecule type" value="Genomic_DNA"/>
</dbReference>
<reference evidence="1 2" key="1">
    <citation type="submission" date="2018-10" db="EMBL/GenBank/DDBJ databases">
        <title>Genomic Encyclopedia of Archaeal and Bacterial Type Strains, Phase II (KMG-II): from individual species to whole genera.</title>
        <authorList>
            <person name="Goeker M."/>
        </authorList>
    </citation>
    <scope>NUCLEOTIDE SEQUENCE [LARGE SCALE GENOMIC DNA]</scope>
    <source>
        <strain evidence="1 2">DSM 45657</strain>
    </source>
</reference>
<dbReference type="RefSeq" id="WP_170224719.1">
    <property type="nucleotide sequence ID" value="NZ_RCDD01000011.1"/>
</dbReference>
<dbReference type="AlphaFoldDB" id="A0A421AU75"/>
<dbReference type="Pfam" id="PF01289">
    <property type="entry name" value="Thiol_cytolysin"/>
    <property type="match status" value="1"/>
</dbReference>
<sequence>MKRIPTGGDLTGMRRAILVAVVGGIVATTAAGCSDGGEAAAPVETFHCNDTTQRRSAAYERVPVFDSNTDWLFPGALLRPESPQPGPVDSATVTGKRRFTPVNSLPRAPLTFSVGNQIRLKGPHTAKLQSPSLSEFREVLGATLRVGVTGTSAAEISWDNAQVTSREQIGTFLGIDSSMPIVSQLEASFHWSDTAMTSRTVLRFTQTYFTVDMDKPKSPAELFAQGVPEVEVDALVAGSTSYVSSVAYGRTALVAYESTRSDTEVKAALGAKLGWDLGLVGTAASAWSEDALEETSFSGYIYGGSSTAAARAFQGLDEVKSYIVSGGNYADTSPGSPIAYNLSNLRDNATTGAGKVIDYPERDCERVSGEVRVTLKALRVDSGDELDLCGLITVDAQQHNARLFDENCETQHWVTVNPGRPWESGVETTLRLDTRHGTSIDLRTQLRERKWSGPADIQDRTTRVRFEDGWRATKEIKLSRGDTQVTAVVELRPL</sequence>
<dbReference type="PRINTS" id="PR01400">
    <property type="entry name" value="TACYTOLYSIN"/>
</dbReference>
<dbReference type="Gene3D" id="3.30.1040.20">
    <property type="match status" value="1"/>
</dbReference>
<name>A0A421AU75_9PSEU</name>
<dbReference type="SUPFAM" id="SSF56978">
    <property type="entry name" value="Perfringolysin"/>
    <property type="match status" value="1"/>
</dbReference>
<dbReference type="PROSITE" id="PS51257">
    <property type="entry name" value="PROKAR_LIPOPROTEIN"/>
    <property type="match status" value="1"/>
</dbReference>
<dbReference type="Gene3D" id="3.90.840.10">
    <property type="entry name" value="Thiol-activated cytolysin superfamily/Thiol-activated cytolysin, alpha-beta domain"/>
    <property type="match status" value="1"/>
</dbReference>